<dbReference type="RefSeq" id="WP_068703922.1">
    <property type="nucleotide sequence ID" value="NZ_BDCR01000003.1"/>
</dbReference>
<dbReference type="EMBL" id="BDCR01000003">
    <property type="protein sequence ID" value="GAT63067.1"/>
    <property type="molecule type" value="Genomic_DNA"/>
</dbReference>
<comment type="caution">
    <text evidence="9">The sequence shown here is derived from an EMBL/GenBank/DDBJ whole genome shotgun (WGS) entry which is preliminary data.</text>
</comment>
<feature type="transmembrane region" description="Helical" evidence="7">
    <location>
        <begin position="206"/>
        <end position="229"/>
    </location>
</feature>
<feature type="domain" description="Threonine/serine exporter-like N-terminal" evidence="8">
    <location>
        <begin position="20"/>
        <end position="260"/>
    </location>
</feature>
<evidence type="ECO:0000256" key="1">
    <source>
        <dbReference type="ARBA" id="ARBA00004651"/>
    </source>
</evidence>
<keyword evidence="10" id="KW-1185">Reference proteome</keyword>
<protein>
    <recommendedName>
        <fullName evidence="8">Threonine/serine exporter-like N-terminal domain-containing protein</fullName>
    </recommendedName>
</protein>
<dbReference type="OrthoDB" id="9813917at2"/>
<dbReference type="GO" id="GO:0005886">
    <property type="term" value="C:plasma membrane"/>
    <property type="evidence" value="ECO:0007669"/>
    <property type="project" value="UniProtKB-SubCell"/>
</dbReference>
<dbReference type="GO" id="GO:0022857">
    <property type="term" value="F:transmembrane transporter activity"/>
    <property type="evidence" value="ECO:0007669"/>
    <property type="project" value="InterPro"/>
</dbReference>
<feature type="transmembrane region" description="Helical" evidence="7">
    <location>
        <begin position="153"/>
        <end position="171"/>
    </location>
</feature>
<proteinExistence type="inferred from homology"/>
<reference evidence="10" key="1">
    <citation type="submission" date="2016-04" db="EMBL/GenBank/DDBJ databases">
        <title>Draft genome sequence of Paludibacter jiangxiensis strain NM7.</title>
        <authorList>
            <person name="Qiu Y."/>
            <person name="Matsuura N."/>
            <person name="Ohashi A."/>
            <person name="Tourlousse M.D."/>
            <person name="Sekiguchi Y."/>
        </authorList>
    </citation>
    <scope>NUCLEOTIDE SEQUENCE [LARGE SCALE GENOMIC DNA]</scope>
    <source>
        <strain evidence="10">NM7</strain>
    </source>
</reference>
<evidence type="ECO:0000256" key="6">
    <source>
        <dbReference type="ARBA" id="ARBA00034125"/>
    </source>
</evidence>
<evidence type="ECO:0000259" key="8">
    <source>
        <dbReference type="Pfam" id="PF06738"/>
    </source>
</evidence>
<feature type="transmembrane region" description="Helical" evidence="7">
    <location>
        <begin position="126"/>
        <end position="147"/>
    </location>
</feature>
<comment type="subcellular location">
    <subcellularLocation>
        <location evidence="1">Cell membrane</location>
        <topology evidence="1">Multi-pass membrane protein</topology>
    </subcellularLocation>
</comment>
<evidence type="ECO:0000256" key="2">
    <source>
        <dbReference type="ARBA" id="ARBA00022475"/>
    </source>
</evidence>
<dbReference type="Pfam" id="PF06738">
    <property type="entry name" value="ThrE"/>
    <property type="match status" value="1"/>
</dbReference>
<gene>
    <name evidence="9" type="ORF">PJIAN_3379</name>
</gene>
<evidence type="ECO:0000313" key="9">
    <source>
        <dbReference type="EMBL" id="GAT63067.1"/>
    </source>
</evidence>
<keyword evidence="2" id="KW-1003">Cell membrane</keyword>
<dbReference type="PANTHER" id="PTHR34390">
    <property type="entry name" value="UPF0442 PROTEIN YJJB-RELATED"/>
    <property type="match status" value="1"/>
</dbReference>
<evidence type="ECO:0000313" key="10">
    <source>
        <dbReference type="Proteomes" id="UP000076586"/>
    </source>
</evidence>
<evidence type="ECO:0000256" key="3">
    <source>
        <dbReference type="ARBA" id="ARBA00022692"/>
    </source>
</evidence>
<evidence type="ECO:0000256" key="5">
    <source>
        <dbReference type="ARBA" id="ARBA00023136"/>
    </source>
</evidence>
<reference evidence="10" key="2">
    <citation type="journal article" date="2017" name="Genome Announc.">
        <title>Draft genome sequence of Paludibacter jiangxiensis NM7(T), a propionate-producing fermentative bacterium.</title>
        <authorList>
            <person name="Qiu Y.-L."/>
            <person name="Tourlousse D.M."/>
            <person name="Matsuura N."/>
            <person name="Ohashi A."/>
            <person name="Sekiguchi Y."/>
        </authorList>
    </citation>
    <scope>NUCLEOTIDE SEQUENCE [LARGE SCALE GENOMIC DNA]</scope>
    <source>
        <strain evidence="10">NM7</strain>
    </source>
</reference>
<dbReference type="AlphaFoldDB" id="A0A161LF19"/>
<dbReference type="GO" id="GO:0015744">
    <property type="term" value="P:succinate transport"/>
    <property type="evidence" value="ECO:0007669"/>
    <property type="project" value="TreeGrafter"/>
</dbReference>
<evidence type="ECO:0000256" key="4">
    <source>
        <dbReference type="ARBA" id="ARBA00022989"/>
    </source>
</evidence>
<dbReference type="STRING" id="681398.PJIAN_3379"/>
<sequence length="266" mass="29032">MTENIPSSTNEYVHATEFADLALDIATTMLASGAHCGRITRNLDRLAKRWELNVQMQLTFIGVAMTVTSEHDPYHTVTRYRSTPPHSVHLELLTEFSSLTWKAADGDLNFEQVKKETERIKKIKHYSYWSVALAVGFSCACLCVLAGGGLIDAIVACMGAFIGSIVRVFIMHHKFNPMISFVIASFVTTMVSGANMVFHWGPAPEAALATAVLYLVPGVPLINSLIDLIEGHLSSAWNRALFGASILLCIAVGMTLSISLLGLNNF</sequence>
<comment type="similarity">
    <text evidence="6">Belongs to the ThrE exporter (TC 2.A.79) family.</text>
</comment>
<accession>A0A161LF19</accession>
<keyword evidence="5 7" id="KW-0472">Membrane</keyword>
<keyword evidence="4 7" id="KW-1133">Transmembrane helix</keyword>
<name>A0A161LF19_9BACT</name>
<dbReference type="Proteomes" id="UP000076586">
    <property type="component" value="Unassembled WGS sequence"/>
</dbReference>
<dbReference type="InterPro" id="IPR010619">
    <property type="entry name" value="ThrE-like_N"/>
</dbReference>
<feature type="transmembrane region" description="Helical" evidence="7">
    <location>
        <begin position="241"/>
        <end position="263"/>
    </location>
</feature>
<feature type="transmembrane region" description="Helical" evidence="7">
    <location>
        <begin position="178"/>
        <end position="200"/>
    </location>
</feature>
<dbReference type="InterPro" id="IPR050539">
    <property type="entry name" value="ThrE_Dicarb/AminoAcid_Exp"/>
</dbReference>
<evidence type="ECO:0000256" key="7">
    <source>
        <dbReference type="SAM" id="Phobius"/>
    </source>
</evidence>
<organism evidence="9 10">
    <name type="scientific">Paludibacter jiangxiensis</name>
    <dbReference type="NCBI Taxonomy" id="681398"/>
    <lineage>
        <taxon>Bacteria</taxon>
        <taxon>Pseudomonadati</taxon>
        <taxon>Bacteroidota</taxon>
        <taxon>Bacteroidia</taxon>
        <taxon>Bacteroidales</taxon>
        <taxon>Paludibacteraceae</taxon>
        <taxon>Paludibacter</taxon>
    </lineage>
</organism>
<dbReference type="PANTHER" id="PTHR34390:SF2">
    <property type="entry name" value="SUCCINATE TRANSPORTER SUBUNIT YJJP-RELATED"/>
    <property type="match status" value="1"/>
</dbReference>
<keyword evidence="3 7" id="KW-0812">Transmembrane</keyword>